<organism evidence="2 3">
    <name type="scientific">Molossus molossus</name>
    <name type="common">Pallas' mastiff bat</name>
    <name type="synonym">Vespertilio molossus</name>
    <dbReference type="NCBI Taxonomy" id="27622"/>
    <lineage>
        <taxon>Eukaryota</taxon>
        <taxon>Metazoa</taxon>
        <taxon>Chordata</taxon>
        <taxon>Craniata</taxon>
        <taxon>Vertebrata</taxon>
        <taxon>Euteleostomi</taxon>
        <taxon>Mammalia</taxon>
        <taxon>Eutheria</taxon>
        <taxon>Laurasiatheria</taxon>
        <taxon>Chiroptera</taxon>
        <taxon>Yangochiroptera</taxon>
        <taxon>Molossidae</taxon>
        <taxon>Molossus</taxon>
    </lineage>
</organism>
<feature type="region of interest" description="Disordered" evidence="1">
    <location>
        <begin position="51"/>
        <end position="74"/>
    </location>
</feature>
<evidence type="ECO:0000313" key="2">
    <source>
        <dbReference type="EMBL" id="KAF6462098.1"/>
    </source>
</evidence>
<dbReference type="AlphaFoldDB" id="A0A7J8GQC0"/>
<dbReference type="GO" id="GO:0034220">
    <property type="term" value="P:monoatomic ion transmembrane transport"/>
    <property type="evidence" value="ECO:0007669"/>
    <property type="project" value="UniProtKB-KW"/>
</dbReference>
<sequence length="127" mass="14052">MNVHRGSESDRLLRQEASCLMDETSAAAQEKETNNLTSSGLQNLTYPLGPRNDGCLDQEESTTSHGPTRRESMRLLKESVQPSFERCWIITKLVSSIVLMASLSQTLEIRVIISALTLTSTLSVVKI</sequence>
<reference evidence="2 3" key="1">
    <citation type="journal article" date="2020" name="Nature">
        <title>Six reference-quality genomes reveal evolution of bat adaptations.</title>
        <authorList>
            <person name="Jebb D."/>
            <person name="Huang Z."/>
            <person name="Pippel M."/>
            <person name="Hughes G.M."/>
            <person name="Lavrichenko K."/>
            <person name="Devanna P."/>
            <person name="Winkler S."/>
            <person name="Jermiin L.S."/>
            <person name="Skirmuntt E.C."/>
            <person name="Katzourakis A."/>
            <person name="Burkitt-Gray L."/>
            <person name="Ray D.A."/>
            <person name="Sullivan K.A.M."/>
            <person name="Roscito J.G."/>
            <person name="Kirilenko B.M."/>
            <person name="Davalos L.M."/>
            <person name="Corthals A.P."/>
            <person name="Power M.L."/>
            <person name="Jones G."/>
            <person name="Ransome R.D."/>
            <person name="Dechmann D.K.N."/>
            <person name="Locatelli A.G."/>
            <person name="Puechmaille S.J."/>
            <person name="Fedrigo O."/>
            <person name="Jarvis E.D."/>
            <person name="Hiller M."/>
            <person name="Vernes S.C."/>
            <person name="Myers E.W."/>
            <person name="Teeling E.C."/>
        </authorList>
    </citation>
    <scope>NUCLEOTIDE SEQUENCE [LARGE SCALE GENOMIC DNA]</scope>
    <source>
        <strain evidence="2">MMolMol1</strain>
        <tissue evidence="2">Muscle</tissue>
    </source>
</reference>
<keyword evidence="2" id="KW-0407">Ion channel</keyword>
<accession>A0A7J8GQC0</accession>
<dbReference type="Proteomes" id="UP000550707">
    <property type="component" value="Unassembled WGS sequence"/>
</dbReference>
<gene>
    <name evidence="2" type="ORF">HJG59_007196</name>
</gene>
<protein>
    <submittedName>
        <fullName evidence="2">Potassium channel tetramerization domain containing 20</fullName>
    </submittedName>
</protein>
<evidence type="ECO:0000256" key="1">
    <source>
        <dbReference type="SAM" id="MobiDB-lite"/>
    </source>
</evidence>
<keyword evidence="2" id="KW-0813">Transport</keyword>
<proteinExistence type="predicted"/>
<keyword evidence="3" id="KW-1185">Reference proteome</keyword>
<evidence type="ECO:0000313" key="3">
    <source>
        <dbReference type="Proteomes" id="UP000550707"/>
    </source>
</evidence>
<keyword evidence="2" id="KW-0406">Ion transport</keyword>
<dbReference type="EMBL" id="JACASF010000008">
    <property type="protein sequence ID" value="KAF6462098.1"/>
    <property type="molecule type" value="Genomic_DNA"/>
</dbReference>
<feature type="region of interest" description="Disordered" evidence="1">
    <location>
        <begin position="24"/>
        <end position="43"/>
    </location>
</feature>
<name>A0A7J8GQC0_MOLMO</name>
<feature type="compositionally biased region" description="Polar residues" evidence="1">
    <location>
        <begin position="34"/>
        <end position="43"/>
    </location>
</feature>
<comment type="caution">
    <text evidence="2">The sequence shown here is derived from an EMBL/GenBank/DDBJ whole genome shotgun (WGS) entry which is preliminary data.</text>
</comment>